<keyword evidence="5" id="KW-1185">Reference proteome</keyword>
<dbReference type="InterPro" id="IPR000477">
    <property type="entry name" value="RT_dom"/>
</dbReference>
<feature type="compositionally biased region" description="Basic and acidic residues" evidence="1">
    <location>
        <begin position="1"/>
        <end position="12"/>
    </location>
</feature>
<reference evidence="4" key="1">
    <citation type="submission" date="2019-11" db="EMBL/GenBank/DDBJ databases">
        <authorList>
            <person name="Liu Y."/>
            <person name="Hou J."/>
            <person name="Li T.-Q."/>
            <person name="Guan C.-H."/>
            <person name="Wu X."/>
            <person name="Wu H.-Z."/>
            <person name="Ling F."/>
            <person name="Zhang R."/>
            <person name="Shi X.-G."/>
            <person name="Ren J.-P."/>
            <person name="Chen E.-F."/>
            <person name="Sun J.-M."/>
        </authorList>
    </citation>
    <scope>NUCLEOTIDE SEQUENCE</scope>
    <source>
        <strain evidence="4">Adult_tree_wgs_1</strain>
        <tissue evidence="4">Leaves</tissue>
    </source>
</reference>
<evidence type="ECO:0000256" key="1">
    <source>
        <dbReference type="SAM" id="MobiDB-lite"/>
    </source>
</evidence>
<accession>A0A834LBN5</accession>
<feature type="domain" description="Reverse transcriptase" evidence="2">
    <location>
        <begin position="119"/>
        <end position="285"/>
    </location>
</feature>
<dbReference type="InterPro" id="IPR036397">
    <property type="entry name" value="RNaseH_sf"/>
</dbReference>
<evidence type="ECO:0008006" key="6">
    <source>
        <dbReference type="Google" id="ProtNLM"/>
    </source>
</evidence>
<dbReference type="Pfam" id="PF00078">
    <property type="entry name" value="RVT_1"/>
    <property type="match status" value="1"/>
</dbReference>
<evidence type="ECO:0000313" key="5">
    <source>
        <dbReference type="Proteomes" id="UP000626092"/>
    </source>
</evidence>
<dbReference type="AlphaFoldDB" id="A0A834LBN5"/>
<dbReference type="Gene3D" id="3.30.420.10">
    <property type="entry name" value="Ribonuclease H-like superfamily/Ribonuclease H"/>
    <property type="match status" value="1"/>
</dbReference>
<comment type="caution">
    <text evidence="4">The sequence shown here is derived from an EMBL/GenBank/DDBJ whole genome shotgun (WGS) entry which is preliminary data.</text>
</comment>
<feature type="region of interest" description="Disordered" evidence="1">
    <location>
        <begin position="33"/>
        <end position="96"/>
    </location>
</feature>
<evidence type="ECO:0000259" key="3">
    <source>
        <dbReference type="Pfam" id="PF13456"/>
    </source>
</evidence>
<evidence type="ECO:0000259" key="2">
    <source>
        <dbReference type="Pfam" id="PF00078"/>
    </source>
</evidence>
<feature type="domain" description="RNase H type-1" evidence="3">
    <location>
        <begin position="646"/>
        <end position="764"/>
    </location>
</feature>
<gene>
    <name evidence="4" type="ORF">RHSIM_Rhsim11G0009800</name>
</gene>
<dbReference type="Proteomes" id="UP000626092">
    <property type="component" value="Unassembled WGS sequence"/>
</dbReference>
<dbReference type="PANTHER" id="PTHR33116">
    <property type="entry name" value="REVERSE TRANSCRIPTASE ZINC-BINDING DOMAIN-CONTAINING PROTEIN-RELATED-RELATED"/>
    <property type="match status" value="1"/>
</dbReference>
<dbReference type="OrthoDB" id="428918at2759"/>
<dbReference type="GO" id="GO:0004523">
    <property type="term" value="F:RNA-DNA hybrid ribonuclease activity"/>
    <property type="evidence" value="ECO:0007669"/>
    <property type="project" value="InterPro"/>
</dbReference>
<dbReference type="GO" id="GO:0003676">
    <property type="term" value="F:nucleic acid binding"/>
    <property type="evidence" value="ECO:0007669"/>
    <property type="project" value="InterPro"/>
</dbReference>
<dbReference type="SUPFAM" id="SSF56672">
    <property type="entry name" value="DNA/RNA polymerases"/>
    <property type="match status" value="1"/>
</dbReference>
<feature type="region of interest" description="Disordered" evidence="1">
    <location>
        <begin position="616"/>
        <end position="638"/>
    </location>
</feature>
<protein>
    <recommendedName>
        <fullName evidence="6">Reverse transcriptase domain-containing protein</fullName>
    </recommendedName>
</protein>
<dbReference type="CDD" id="cd06222">
    <property type="entry name" value="RNase_H_like"/>
    <property type="match status" value="1"/>
</dbReference>
<dbReference type="PANTHER" id="PTHR33116:SF86">
    <property type="entry name" value="REVERSE TRANSCRIPTASE DOMAIN-CONTAINING PROTEIN"/>
    <property type="match status" value="1"/>
</dbReference>
<evidence type="ECO:0000313" key="4">
    <source>
        <dbReference type="EMBL" id="KAF7128124.1"/>
    </source>
</evidence>
<dbReference type="InterPro" id="IPR044730">
    <property type="entry name" value="RNase_H-like_dom_plant"/>
</dbReference>
<name>A0A834LBN5_RHOSS</name>
<dbReference type="InterPro" id="IPR012337">
    <property type="entry name" value="RNaseH-like_sf"/>
</dbReference>
<sequence length="791" mass="89390">MVPASKDEETPHHRPRGLASNLEQVFFKIESKSVEAIPPNRNGGSYPWRGSHGQEADEGEKRAKKRRKRKAVDMDGQMRKGGEWRATESGKGKKKELADDIFPEKIADEEKKQGHRVAYKAYDRVQWDFLEEVMRKMGFCDEWIHWVMQIVSIVSYTVTANGKNRFSFLPSRGRRQGDPLSPYLFLFIMDVLSVMLCKGIRNNLINSLRIKRGCPLLSHVLFADDALLFVSNEKKGLQNLKLVLDQFCAASGQLINFDKSSICFSANSSEEAKRDVCNLLSMPAMGTDSKYLGLPFFWGRSKSEAHTFLIEKAITKMKGWKTKDLNAAGKETLIKHVVQAIPTYAMACFALSQKFCNKLNKYVRRFWWSGSPDEAKIHWVSSDDLCKAKSQGGLGFRYFKCFNLALLAKQGWRLLQNPNAFWARLLKSLYFPNGNFMEALIGSRPSWAWASILQGRELLMKGTRWQIHNGVSVDFWVDKWIPSLPSFCIQSPKPPWISSNKVADFINPTTGEWRAEKLKQVLTTEEVQAVTYIPLSIMGDADSIVWGLHPSGKYTVKRGYQKAWSNYISSKPERPSSSTVPEPSFWNFLWNLKIPPKLKHFWWHACCNRVASKENLVSSSHTPPPPPPHTSSAHWSPPATGSLKINCDASWSKELNKGWGGIILRDSLGNLIDGRRFRISATSALLAKASVIREACLFAKALNLSSVCIENDNAQLISLSVSELVPPWEVLAIISDIRLLAKNDGFSFRWTPREGNEAAHWVASSQASSLGPNWVVYPPEFLYSILCKDLS</sequence>
<feature type="compositionally biased region" description="Basic and acidic residues" evidence="1">
    <location>
        <begin position="52"/>
        <end position="61"/>
    </location>
</feature>
<dbReference type="EMBL" id="WJXA01000011">
    <property type="protein sequence ID" value="KAF7128124.1"/>
    <property type="molecule type" value="Genomic_DNA"/>
</dbReference>
<feature type="compositionally biased region" description="Basic and acidic residues" evidence="1">
    <location>
        <begin position="71"/>
        <end position="96"/>
    </location>
</feature>
<proteinExistence type="predicted"/>
<dbReference type="InterPro" id="IPR043502">
    <property type="entry name" value="DNA/RNA_pol_sf"/>
</dbReference>
<organism evidence="4 5">
    <name type="scientific">Rhododendron simsii</name>
    <name type="common">Sims's rhododendron</name>
    <dbReference type="NCBI Taxonomy" id="118357"/>
    <lineage>
        <taxon>Eukaryota</taxon>
        <taxon>Viridiplantae</taxon>
        <taxon>Streptophyta</taxon>
        <taxon>Embryophyta</taxon>
        <taxon>Tracheophyta</taxon>
        <taxon>Spermatophyta</taxon>
        <taxon>Magnoliopsida</taxon>
        <taxon>eudicotyledons</taxon>
        <taxon>Gunneridae</taxon>
        <taxon>Pentapetalae</taxon>
        <taxon>asterids</taxon>
        <taxon>Ericales</taxon>
        <taxon>Ericaceae</taxon>
        <taxon>Ericoideae</taxon>
        <taxon>Rhodoreae</taxon>
        <taxon>Rhododendron</taxon>
    </lineage>
</organism>
<dbReference type="InterPro" id="IPR002156">
    <property type="entry name" value="RNaseH_domain"/>
</dbReference>
<dbReference type="Pfam" id="PF13456">
    <property type="entry name" value="RVT_3"/>
    <property type="match status" value="1"/>
</dbReference>
<dbReference type="SUPFAM" id="SSF53098">
    <property type="entry name" value="Ribonuclease H-like"/>
    <property type="match status" value="1"/>
</dbReference>
<feature type="region of interest" description="Disordered" evidence="1">
    <location>
        <begin position="1"/>
        <end position="21"/>
    </location>
</feature>